<dbReference type="InterPro" id="IPR029021">
    <property type="entry name" value="Prot-tyrosine_phosphatase-like"/>
</dbReference>
<protein>
    <recommendedName>
        <fullName evidence="3">Tyrosine specific protein phosphatases domain-containing protein</fullName>
    </recommendedName>
</protein>
<sequence>MDVGLSILMGLQATALFLIFVYLQNLDFTLLSLPFLYASLVCLLVSLASHPSINIPTLLRKKQDGTFPIWSLIIFSPYLYFVRIFSFLRRFTSGEEPYNEICEGVYVGGWPYSVDKLPPGNPAIIDCTCEFPRKEEFKGRSYLCLPTWDTRAPQPGEIESAVEWASRKRAQKVPVFIHCAYGHGRSVAVMCALLVALGVVEDWKKAELFIRERRPYISMNSVQYKALEEWSKHRLSTPSIDEVNSSSAVPSTSSGRPRADRPTNRSG</sequence>
<dbReference type="Proteomes" id="UP000807159">
    <property type="component" value="Chromosome 8"/>
</dbReference>
<keyword evidence="2" id="KW-0812">Transmembrane</keyword>
<keyword evidence="5" id="KW-1185">Reference proteome</keyword>
<name>A0A8T2YA95_POPDE</name>
<dbReference type="InterPro" id="IPR000387">
    <property type="entry name" value="Tyr_Pase_dom"/>
</dbReference>
<gene>
    <name evidence="4" type="ORF">H0E87_016717</name>
</gene>
<feature type="transmembrane region" description="Helical" evidence="2">
    <location>
        <begin position="69"/>
        <end position="88"/>
    </location>
</feature>
<evidence type="ECO:0000313" key="5">
    <source>
        <dbReference type="Proteomes" id="UP000807159"/>
    </source>
</evidence>
<comment type="caution">
    <text evidence="4">The sequence shown here is derived from an EMBL/GenBank/DDBJ whole genome shotgun (WGS) entry which is preliminary data.</text>
</comment>
<accession>A0A8T2YA95</accession>
<organism evidence="4 5">
    <name type="scientific">Populus deltoides</name>
    <name type="common">Eastern poplar</name>
    <name type="synonym">Eastern cottonwood</name>
    <dbReference type="NCBI Taxonomy" id="3696"/>
    <lineage>
        <taxon>Eukaryota</taxon>
        <taxon>Viridiplantae</taxon>
        <taxon>Streptophyta</taxon>
        <taxon>Embryophyta</taxon>
        <taxon>Tracheophyta</taxon>
        <taxon>Spermatophyta</taxon>
        <taxon>Magnoliopsida</taxon>
        <taxon>eudicotyledons</taxon>
        <taxon>Gunneridae</taxon>
        <taxon>Pentapetalae</taxon>
        <taxon>rosids</taxon>
        <taxon>fabids</taxon>
        <taxon>Malpighiales</taxon>
        <taxon>Salicaceae</taxon>
        <taxon>Saliceae</taxon>
        <taxon>Populus</taxon>
    </lineage>
</organism>
<dbReference type="PANTHER" id="PTHR47216:SF4">
    <property type="entry name" value="OS01G0859400 PROTEIN"/>
    <property type="match status" value="1"/>
</dbReference>
<keyword evidence="2" id="KW-1133">Transmembrane helix</keyword>
<proteinExistence type="predicted"/>
<dbReference type="InterPro" id="IPR020422">
    <property type="entry name" value="TYR_PHOSPHATASE_DUAL_dom"/>
</dbReference>
<reference evidence="4" key="1">
    <citation type="journal article" date="2021" name="J. Hered.">
        <title>Genome Assembly of Salicaceae Populus deltoides (Eastern Cottonwood) I-69 Based on Nanopore Sequencing and Hi-C Technologies.</title>
        <authorList>
            <person name="Bai S."/>
            <person name="Wu H."/>
            <person name="Zhang J."/>
            <person name="Pan Z."/>
            <person name="Zhao W."/>
            <person name="Li Z."/>
            <person name="Tong C."/>
        </authorList>
    </citation>
    <scope>NUCLEOTIDE SEQUENCE</scope>
    <source>
        <tissue evidence="4">Leaf</tissue>
    </source>
</reference>
<feature type="transmembrane region" description="Helical" evidence="2">
    <location>
        <begin position="6"/>
        <end position="23"/>
    </location>
</feature>
<dbReference type="PANTHER" id="PTHR47216">
    <property type="match status" value="1"/>
</dbReference>
<feature type="domain" description="Tyrosine specific protein phosphatases" evidence="3">
    <location>
        <begin position="156"/>
        <end position="225"/>
    </location>
</feature>
<feature type="compositionally biased region" description="Low complexity" evidence="1">
    <location>
        <begin position="245"/>
        <end position="254"/>
    </location>
</feature>
<feature type="compositionally biased region" description="Basic and acidic residues" evidence="1">
    <location>
        <begin position="257"/>
        <end position="267"/>
    </location>
</feature>
<dbReference type="CDD" id="cd14527">
    <property type="entry name" value="DSP_bac"/>
    <property type="match status" value="1"/>
</dbReference>
<evidence type="ECO:0000256" key="2">
    <source>
        <dbReference type="SAM" id="Phobius"/>
    </source>
</evidence>
<dbReference type="AlphaFoldDB" id="A0A8T2YA95"/>
<dbReference type="GO" id="GO:0016791">
    <property type="term" value="F:phosphatase activity"/>
    <property type="evidence" value="ECO:0007669"/>
    <property type="project" value="UniProtKB-ARBA"/>
</dbReference>
<dbReference type="Pfam" id="PF00782">
    <property type="entry name" value="DSPc"/>
    <property type="match status" value="1"/>
</dbReference>
<dbReference type="EMBL" id="JACEGQ020000008">
    <property type="protein sequence ID" value="KAH8502055.1"/>
    <property type="molecule type" value="Genomic_DNA"/>
</dbReference>
<dbReference type="SMART" id="SM00195">
    <property type="entry name" value="DSPc"/>
    <property type="match status" value="1"/>
</dbReference>
<dbReference type="Gene3D" id="3.90.190.10">
    <property type="entry name" value="Protein tyrosine phosphatase superfamily"/>
    <property type="match status" value="1"/>
</dbReference>
<evidence type="ECO:0000256" key="1">
    <source>
        <dbReference type="SAM" id="MobiDB-lite"/>
    </source>
</evidence>
<dbReference type="PROSITE" id="PS50056">
    <property type="entry name" value="TYR_PHOSPHATASE_2"/>
    <property type="match status" value="1"/>
</dbReference>
<feature type="region of interest" description="Disordered" evidence="1">
    <location>
        <begin position="236"/>
        <end position="267"/>
    </location>
</feature>
<feature type="transmembrane region" description="Helical" evidence="2">
    <location>
        <begin position="30"/>
        <end position="49"/>
    </location>
</feature>
<evidence type="ECO:0000313" key="4">
    <source>
        <dbReference type="EMBL" id="KAH8502055.1"/>
    </source>
</evidence>
<keyword evidence="2" id="KW-0472">Membrane</keyword>
<evidence type="ECO:0000259" key="3">
    <source>
        <dbReference type="PROSITE" id="PS50056"/>
    </source>
</evidence>
<dbReference type="InterPro" id="IPR000340">
    <property type="entry name" value="Dual-sp_phosphatase_cat-dom"/>
</dbReference>
<dbReference type="SUPFAM" id="SSF52799">
    <property type="entry name" value="(Phosphotyrosine protein) phosphatases II"/>
    <property type="match status" value="1"/>
</dbReference>